<dbReference type="Gene3D" id="3.40.640.10">
    <property type="entry name" value="Type I PLP-dependent aspartate aminotransferase-like (Major domain)"/>
    <property type="match status" value="1"/>
</dbReference>
<dbReference type="InterPro" id="IPR004534">
    <property type="entry name" value="SelA_trans"/>
</dbReference>
<evidence type="ECO:0000256" key="3">
    <source>
        <dbReference type="ARBA" id="ARBA00022679"/>
    </source>
</evidence>
<keyword evidence="3 8" id="KW-0808">Transferase</keyword>
<evidence type="ECO:0000256" key="6">
    <source>
        <dbReference type="ARBA" id="ARBA00023266"/>
    </source>
</evidence>
<evidence type="ECO:0000256" key="9">
    <source>
        <dbReference type="PIRSR" id="PIRSR618319-50"/>
    </source>
</evidence>
<evidence type="ECO:0000256" key="2">
    <source>
        <dbReference type="ARBA" id="ARBA00022490"/>
    </source>
</evidence>
<evidence type="ECO:0000256" key="5">
    <source>
        <dbReference type="ARBA" id="ARBA00022917"/>
    </source>
</evidence>
<protein>
    <recommendedName>
        <fullName evidence="8">L-seryl-tRNA(Sec) selenium transferase</fullName>
        <ecNumber evidence="8">2.9.1.1</ecNumber>
    </recommendedName>
    <alternativeName>
        <fullName evidence="8">Selenocysteine synthase</fullName>
        <shortName evidence="8">Sec synthase</shortName>
    </alternativeName>
    <alternativeName>
        <fullName evidence="8">Selenocysteinyl-tRNA(Sec) synthase</fullName>
    </alternativeName>
</protein>
<comment type="pathway">
    <text evidence="8">Aminoacyl-tRNA biosynthesis; selenocysteinyl-tRNA(Sec) biosynthesis; selenocysteinyl-tRNA(Sec) from L-seryl-tRNA(Sec) (bacterial route): step 1/1.</text>
</comment>
<keyword evidence="4 8" id="KW-0663">Pyridoxal phosphate</keyword>
<dbReference type="STRING" id="596152.DesU5LDRAFT_2410"/>
<name>I2Q2R6_9BACT</name>
<comment type="similarity">
    <text evidence="7 8">Belongs to the SelA family.</text>
</comment>
<dbReference type="NCBIfam" id="TIGR00474">
    <property type="entry name" value="selA"/>
    <property type="match status" value="1"/>
</dbReference>
<keyword evidence="6 8" id="KW-0711">Selenium</keyword>
<dbReference type="eggNOG" id="COG1921">
    <property type="taxonomic scope" value="Bacteria"/>
</dbReference>
<dbReference type="HOGENOM" id="CLU_038142_1_0_7"/>
<proteinExistence type="inferred from homology"/>
<dbReference type="GO" id="GO:0005737">
    <property type="term" value="C:cytoplasm"/>
    <property type="evidence" value="ECO:0007669"/>
    <property type="project" value="UniProtKB-SubCell"/>
</dbReference>
<dbReference type="InterPro" id="IPR015421">
    <property type="entry name" value="PyrdxlP-dep_Trfase_major"/>
</dbReference>
<comment type="subcellular location">
    <subcellularLocation>
        <location evidence="8">Cytoplasm</location>
    </subcellularLocation>
</comment>
<evidence type="ECO:0000256" key="8">
    <source>
        <dbReference type="HAMAP-Rule" id="MF_00423"/>
    </source>
</evidence>
<dbReference type="UniPathway" id="UPA00906">
    <property type="reaction ID" value="UER00896"/>
</dbReference>
<dbReference type="HAMAP" id="MF_00423">
    <property type="entry name" value="SelA"/>
    <property type="match status" value="1"/>
</dbReference>
<gene>
    <name evidence="8" type="primary">selA</name>
    <name evidence="11" type="ORF">DesU5LDRAFT_2410</name>
</gene>
<evidence type="ECO:0000256" key="1">
    <source>
        <dbReference type="ARBA" id="ARBA00001933"/>
    </source>
</evidence>
<sequence length="481" mass="50963">MQHLFRLLPSVDAVLAELTVDPALAALPRTLLREAVTEFLDGLRADIKAGRLADPTELAPDHLFPLCARFVAAASRPHYRRVLNATGVVVHTNLGRSLLAPKAAEAAMDASLRYSNLEFDLATGERGSRYSHVVGILRRLTGAEDALVVNNNAAAVLIALETLAQGREVVVSRGQLVEIGGSFRIPEVMAKSGAILREVGATNRTHPRDYENAITEETALLLKVHTSNYRIIGFTREVTLAELVAIGRRRGLPVMEDLGSGNLTDFAGLGLPGEPTVQRAVADGADLVTFSGDKVLGGPQAGILVGRADIIEAIRKNPLNRALRVDKMTLAALEATLRLYLDPEAAKREIPTLAMMTAAPAALAAKARRLAGLARKALAGRYAVTTAAGASRVGGGAFPEHDLPTTLVALTPLSGAPSAEALRQRLLETEPPLVGRIEDNAFLLDPRTLADDELRLVATVLGQALETGTAEGTGSNRLPPA</sequence>
<comment type="catalytic activity">
    <reaction evidence="8">
        <text>L-seryl-tRNA(Sec) + selenophosphate + H(+) = L-selenocysteinyl-tRNA(Sec) + phosphate</text>
        <dbReference type="Rhea" id="RHEA:22728"/>
        <dbReference type="Rhea" id="RHEA-COMP:9742"/>
        <dbReference type="Rhea" id="RHEA-COMP:9743"/>
        <dbReference type="ChEBI" id="CHEBI:15378"/>
        <dbReference type="ChEBI" id="CHEBI:16144"/>
        <dbReference type="ChEBI" id="CHEBI:43474"/>
        <dbReference type="ChEBI" id="CHEBI:78533"/>
        <dbReference type="ChEBI" id="CHEBI:78573"/>
        <dbReference type="EC" id="2.9.1.1"/>
    </reaction>
</comment>
<dbReference type="Gene3D" id="3.90.1150.180">
    <property type="match status" value="1"/>
</dbReference>
<dbReference type="SUPFAM" id="SSF53383">
    <property type="entry name" value="PLP-dependent transferases"/>
    <property type="match status" value="1"/>
</dbReference>
<dbReference type="PANTHER" id="PTHR32328">
    <property type="entry name" value="L-SERYL-TRNA(SEC) SELENIUM TRANSFERASE"/>
    <property type="match status" value="1"/>
</dbReference>
<dbReference type="Pfam" id="PF12390">
    <property type="entry name" value="Se-cys_synth_N"/>
    <property type="match status" value="1"/>
</dbReference>
<dbReference type="OrthoDB" id="9787096at2"/>
<dbReference type="Pfam" id="PF03841">
    <property type="entry name" value="SelA"/>
    <property type="match status" value="1"/>
</dbReference>
<keyword evidence="2 8" id="KW-0963">Cytoplasm</keyword>
<dbReference type="GO" id="GO:0001514">
    <property type="term" value="P:selenocysteine incorporation"/>
    <property type="evidence" value="ECO:0007669"/>
    <property type="project" value="UniProtKB-UniRule"/>
</dbReference>
<evidence type="ECO:0000256" key="4">
    <source>
        <dbReference type="ARBA" id="ARBA00022898"/>
    </source>
</evidence>
<evidence type="ECO:0000313" key="11">
    <source>
        <dbReference type="EMBL" id="EIG54072.1"/>
    </source>
</evidence>
<dbReference type="InterPro" id="IPR015424">
    <property type="entry name" value="PyrdxlP-dep_Trfase"/>
</dbReference>
<comment type="cofactor">
    <cofactor evidence="1 8 9">
        <name>pyridoxal 5'-phosphate</name>
        <dbReference type="ChEBI" id="CHEBI:597326"/>
    </cofactor>
</comment>
<reference evidence="11" key="1">
    <citation type="submission" date="2011-11" db="EMBL/GenBank/DDBJ databases">
        <title>Improved High-Quality Draft sequence of Desulfovibrio sp. U5L.</title>
        <authorList>
            <consortium name="US DOE Joint Genome Institute"/>
            <person name="Lucas S."/>
            <person name="Han J."/>
            <person name="Lapidus A."/>
            <person name="Cheng J.-F."/>
            <person name="Goodwin L."/>
            <person name="Pitluck S."/>
            <person name="Peters L."/>
            <person name="Ovchinnikova G."/>
            <person name="Held B."/>
            <person name="Detter J.C."/>
            <person name="Han C."/>
            <person name="Tapia R."/>
            <person name="Land M."/>
            <person name="Hauser L."/>
            <person name="Kyrpides N."/>
            <person name="Ivanova N."/>
            <person name="Pagani I."/>
            <person name="Gabster J."/>
            <person name="Walker C."/>
            <person name="Stolyar S."/>
            <person name="Stahl D."/>
            <person name="Arkin A."/>
            <person name="Dehal P."/>
            <person name="Hazen T."/>
            <person name="Woyke T."/>
        </authorList>
    </citation>
    <scope>NUCLEOTIDE SEQUENCE [LARGE SCALE GENOMIC DNA]</scope>
    <source>
        <strain evidence="11">U5L</strain>
    </source>
</reference>
<dbReference type="GO" id="GO:0001717">
    <property type="term" value="P:conversion of seryl-tRNAsec to selenocys-tRNAsec"/>
    <property type="evidence" value="ECO:0007669"/>
    <property type="project" value="UniProtKB-UniRule"/>
</dbReference>
<dbReference type="AlphaFoldDB" id="I2Q2R6"/>
<dbReference type="EMBL" id="JH600068">
    <property type="protein sequence ID" value="EIG54072.1"/>
    <property type="molecule type" value="Genomic_DNA"/>
</dbReference>
<accession>I2Q2R6</accession>
<dbReference type="EC" id="2.9.1.1" evidence="8"/>
<evidence type="ECO:0000256" key="7">
    <source>
        <dbReference type="ARBA" id="ARBA00044507"/>
    </source>
</evidence>
<dbReference type="InterPro" id="IPR018319">
    <property type="entry name" value="SelA-like"/>
</dbReference>
<dbReference type="PANTHER" id="PTHR32328:SF0">
    <property type="entry name" value="L-SERYL-TRNA(SEC) SELENIUM TRANSFERASE"/>
    <property type="match status" value="1"/>
</dbReference>
<feature type="modified residue" description="N6-(pyridoxal phosphate)lysine" evidence="8 9">
    <location>
        <position position="294"/>
    </location>
</feature>
<keyword evidence="5 8" id="KW-0648">Protein biosynthesis</keyword>
<dbReference type="GO" id="GO:0004125">
    <property type="term" value="F:L-seryl-tRNA(Sec) selenium transferase activity"/>
    <property type="evidence" value="ECO:0007669"/>
    <property type="project" value="UniProtKB-UniRule"/>
</dbReference>
<comment type="function">
    <text evidence="8">Converts seryl-tRNA(Sec) to selenocysteinyl-tRNA(Sec) required for selenoprotein biosynthesis.</text>
</comment>
<organism evidence="11">
    <name type="scientific">Desulfovibrio sp. U5L</name>
    <dbReference type="NCBI Taxonomy" id="596152"/>
    <lineage>
        <taxon>Bacteria</taxon>
        <taxon>Pseudomonadati</taxon>
        <taxon>Thermodesulfobacteriota</taxon>
        <taxon>Desulfovibrionia</taxon>
        <taxon>Desulfovibrionales</taxon>
        <taxon>Desulfovibrionaceae</taxon>
        <taxon>Desulfovibrio</taxon>
    </lineage>
</organism>
<dbReference type="InterPro" id="IPR025862">
    <property type="entry name" value="SelA_trans_N_dom"/>
</dbReference>
<evidence type="ECO:0000259" key="10">
    <source>
        <dbReference type="Pfam" id="PF12390"/>
    </source>
</evidence>
<feature type="domain" description="L-seryl-tRNA selenium transferase N-terminal" evidence="10">
    <location>
        <begin position="5"/>
        <end position="44"/>
    </location>
</feature>